<evidence type="ECO:0000313" key="3">
    <source>
        <dbReference type="EMBL" id="KIK32114.1"/>
    </source>
</evidence>
<dbReference type="OrthoDB" id="5860513at2759"/>
<accession>A0A0D0A1T5</accession>
<gene>
    <name evidence="3" type="ORF">CY34DRAFT_19280</name>
</gene>
<reference evidence="4" key="2">
    <citation type="submission" date="2015-01" db="EMBL/GenBank/DDBJ databases">
        <title>Evolutionary Origins and Diversification of the Mycorrhizal Mutualists.</title>
        <authorList>
            <consortium name="DOE Joint Genome Institute"/>
            <consortium name="Mycorrhizal Genomics Consortium"/>
            <person name="Kohler A."/>
            <person name="Kuo A."/>
            <person name="Nagy L.G."/>
            <person name="Floudas D."/>
            <person name="Copeland A."/>
            <person name="Barry K.W."/>
            <person name="Cichocki N."/>
            <person name="Veneault-Fourrey C."/>
            <person name="LaButti K."/>
            <person name="Lindquist E.A."/>
            <person name="Lipzen A."/>
            <person name="Lundell T."/>
            <person name="Morin E."/>
            <person name="Murat C."/>
            <person name="Riley R."/>
            <person name="Ohm R."/>
            <person name="Sun H."/>
            <person name="Tunlid A."/>
            <person name="Henrissat B."/>
            <person name="Grigoriev I.V."/>
            <person name="Hibbett D.S."/>
            <person name="Martin F."/>
        </authorList>
    </citation>
    <scope>NUCLEOTIDE SEQUENCE [LARGE SCALE GENOMIC DNA]</scope>
    <source>
        <strain evidence="4">UH-Slu-Lm8-n1</strain>
    </source>
</reference>
<feature type="domain" description="Gamma tubulin complex component protein N-terminal" evidence="2">
    <location>
        <begin position="63"/>
        <end position="175"/>
    </location>
</feature>
<reference evidence="3 4" key="1">
    <citation type="submission" date="2014-04" db="EMBL/GenBank/DDBJ databases">
        <authorList>
            <consortium name="DOE Joint Genome Institute"/>
            <person name="Kuo A."/>
            <person name="Ruytinx J."/>
            <person name="Rineau F."/>
            <person name="Colpaert J."/>
            <person name="Kohler A."/>
            <person name="Nagy L.G."/>
            <person name="Floudas D."/>
            <person name="Copeland A."/>
            <person name="Barry K.W."/>
            <person name="Cichocki N."/>
            <person name="Veneault-Fourrey C."/>
            <person name="LaButti K."/>
            <person name="Lindquist E.A."/>
            <person name="Lipzen A."/>
            <person name="Lundell T."/>
            <person name="Morin E."/>
            <person name="Murat C."/>
            <person name="Sun H."/>
            <person name="Tunlid A."/>
            <person name="Henrissat B."/>
            <person name="Grigoriev I.V."/>
            <person name="Hibbett D.S."/>
            <person name="Martin F."/>
            <person name="Nordberg H.P."/>
            <person name="Cantor M.N."/>
            <person name="Hua S.X."/>
        </authorList>
    </citation>
    <scope>NUCLEOTIDE SEQUENCE [LARGE SCALE GENOMIC DNA]</scope>
    <source>
        <strain evidence="3 4">UH-Slu-Lm8-n1</strain>
    </source>
</reference>
<evidence type="ECO:0000259" key="2">
    <source>
        <dbReference type="Pfam" id="PF17681"/>
    </source>
</evidence>
<dbReference type="HOGENOM" id="CLU_1511575_0_0_1"/>
<dbReference type="AlphaFoldDB" id="A0A0D0A1T5"/>
<dbReference type="STRING" id="930992.A0A0D0A1T5"/>
<organism evidence="3 4">
    <name type="scientific">Suillus luteus UH-Slu-Lm8-n1</name>
    <dbReference type="NCBI Taxonomy" id="930992"/>
    <lineage>
        <taxon>Eukaryota</taxon>
        <taxon>Fungi</taxon>
        <taxon>Dikarya</taxon>
        <taxon>Basidiomycota</taxon>
        <taxon>Agaricomycotina</taxon>
        <taxon>Agaricomycetes</taxon>
        <taxon>Agaricomycetidae</taxon>
        <taxon>Boletales</taxon>
        <taxon>Suillineae</taxon>
        <taxon>Suillaceae</taxon>
        <taxon>Suillus</taxon>
    </lineage>
</organism>
<keyword evidence="4" id="KW-1185">Reference proteome</keyword>
<dbReference type="InParanoid" id="A0A0D0A1T5"/>
<sequence>MYVHLSLSDNDTQPKLVVVKDSKYIIPPPSKSLIHRLSESLGLGTHLTQLQARNRILTVSPHAHDAQGGALVDLIHSYTDNGEPFVRKFTDQLLEEVSTPFFNTLHNWLFSGGLYDPHSEFFLSVGPSLAHLQGLHPSSLAVGIDTFGEDSVSADKSGGRDGFRIWEAKYHFRMNHHM</sequence>
<dbReference type="Pfam" id="PF17681">
    <property type="entry name" value="GCP_N_terminal"/>
    <property type="match status" value="1"/>
</dbReference>
<dbReference type="Proteomes" id="UP000054485">
    <property type="component" value="Unassembled WGS sequence"/>
</dbReference>
<evidence type="ECO:0000313" key="4">
    <source>
        <dbReference type="Proteomes" id="UP000054485"/>
    </source>
</evidence>
<keyword evidence="1" id="KW-0493">Microtubule</keyword>
<dbReference type="GO" id="GO:0005874">
    <property type="term" value="C:microtubule"/>
    <property type="evidence" value="ECO:0007669"/>
    <property type="project" value="UniProtKB-KW"/>
</dbReference>
<protein>
    <recommendedName>
        <fullName evidence="2">Gamma tubulin complex component protein N-terminal domain-containing protein</fullName>
    </recommendedName>
</protein>
<dbReference type="EMBL" id="KN836398">
    <property type="protein sequence ID" value="KIK32114.1"/>
    <property type="molecule type" value="Genomic_DNA"/>
</dbReference>
<name>A0A0D0A1T5_9AGAM</name>
<evidence type="ECO:0000256" key="1">
    <source>
        <dbReference type="ARBA" id="ARBA00022701"/>
    </source>
</evidence>
<dbReference type="InterPro" id="IPR041470">
    <property type="entry name" value="GCP_N"/>
</dbReference>
<proteinExistence type="predicted"/>